<name>A0A1S2LGW1_9BACI</name>
<keyword evidence="8" id="KW-1185">Reference proteome</keyword>
<dbReference type="RefSeq" id="WP_071313554.1">
    <property type="nucleotide sequence ID" value="NZ_MLQQ01000026.1"/>
</dbReference>
<protein>
    <recommendedName>
        <fullName evidence="6">RDD domain-containing protein</fullName>
    </recommendedName>
</protein>
<evidence type="ECO:0000256" key="2">
    <source>
        <dbReference type="ARBA" id="ARBA00022692"/>
    </source>
</evidence>
<evidence type="ECO:0000256" key="5">
    <source>
        <dbReference type="SAM" id="Phobius"/>
    </source>
</evidence>
<evidence type="ECO:0000256" key="4">
    <source>
        <dbReference type="ARBA" id="ARBA00023136"/>
    </source>
</evidence>
<proteinExistence type="predicted"/>
<evidence type="ECO:0000256" key="3">
    <source>
        <dbReference type="ARBA" id="ARBA00022989"/>
    </source>
</evidence>
<organism evidence="7 8">
    <name type="scientific">Anaerobacillus arseniciselenatis</name>
    <dbReference type="NCBI Taxonomy" id="85682"/>
    <lineage>
        <taxon>Bacteria</taxon>
        <taxon>Bacillati</taxon>
        <taxon>Bacillota</taxon>
        <taxon>Bacilli</taxon>
        <taxon>Bacillales</taxon>
        <taxon>Bacillaceae</taxon>
        <taxon>Anaerobacillus</taxon>
    </lineage>
</organism>
<accession>A0A1S2LGW1</accession>
<evidence type="ECO:0000313" key="8">
    <source>
        <dbReference type="Proteomes" id="UP000180098"/>
    </source>
</evidence>
<dbReference type="OrthoDB" id="2860744at2"/>
<keyword evidence="3 5" id="KW-1133">Transmembrane helix</keyword>
<dbReference type="EMBL" id="MLQQ01000026">
    <property type="protein sequence ID" value="OIJ11621.1"/>
    <property type="molecule type" value="Genomic_DNA"/>
</dbReference>
<feature type="transmembrane region" description="Helical" evidence="5">
    <location>
        <begin position="71"/>
        <end position="94"/>
    </location>
</feature>
<comment type="caution">
    <text evidence="7">The sequence shown here is derived from an EMBL/GenBank/DDBJ whole genome shotgun (WGS) entry which is preliminary data.</text>
</comment>
<reference evidence="7 8" key="1">
    <citation type="submission" date="2016-10" db="EMBL/GenBank/DDBJ databases">
        <title>Draft genome sequences of four alkaliphilic bacteria belonging to the Anaerobacillus genus.</title>
        <authorList>
            <person name="Bassil N.M."/>
            <person name="Lloyd J.R."/>
        </authorList>
    </citation>
    <scope>NUCLEOTIDE SEQUENCE [LARGE SCALE GENOMIC DNA]</scope>
    <source>
        <strain evidence="7 8">DSM 15340</strain>
    </source>
</reference>
<feature type="domain" description="RDD" evidence="6">
    <location>
        <begin position="16"/>
        <end position="139"/>
    </location>
</feature>
<evidence type="ECO:0000256" key="1">
    <source>
        <dbReference type="ARBA" id="ARBA00004141"/>
    </source>
</evidence>
<dbReference type="Proteomes" id="UP000180098">
    <property type="component" value="Unassembled WGS sequence"/>
</dbReference>
<comment type="subcellular location">
    <subcellularLocation>
        <location evidence="1">Membrane</location>
        <topology evidence="1">Multi-pass membrane protein</topology>
    </subcellularLocation>
</comment>
<evidence type="ECO:0000259" key="6">
    <source>
        <dbReference type="Pfam" id="PF06271"/>
    </source>
</evidence>
<feature type="transmembrane region" description="Helical" evidence="5">
    <location>
        <begin position="25"/>
        <end position="47"/>
    </location>
</feature>
<dbReference type="Pfam" id="PF06271">
    <property type="entry name" value="RDD"/>
    <property type="match status" value="1"/>
</dbReference>
<dbReference type="GO" id="GO:0016020">
    <property type="term" value="C:membrane"/>
    <property type="evidence" value="ECO:0007669"/>
    <property type="project" value="UniProtKB-SubCell"/>
</dbReference>
<keyword evidence="2 5" id="KW-0812">Transmembrane</keyword>
<dbReference type="InterPro" id="IPR010432">
    <property type="entry name" value="RDD"/>
</dbReference>
<dbReference type="AlphaFoldDB" id="A0A1S2LGW1"/>
<gene>
    <name evidence="7" type="ORF">BKP35_11825</name>
</gene>
<sequence length="155" mass="18403">MEQRWVEKMLDEKHHATAFNRSCAFFYDMVVLVVVLVMTSVVTTWWMGHQSNAPHSLEGVQLREYILEHEFHLFVINWIVLATVGILFQFIFPMMKRKTIGMRMVGLYLKDEHAKDISKGTYLKRECLKLVLFPTMFIKGKRPLYDRLTKTYLLK</sequence>
<keyword evidence="4 5" id="KW-0472">Membrane</keyword>
<evidence type="ECO:0000313" key="7">
    <source>
        <dbReference type="EMBL" id="OIJ11621.1"/>
    </source>
</evidence>